<reference evidence="8 9" key="1">
    <citation type="journal article" date="2015" name="Nature">
        <title>rRNA introns, odd ribosomes, and small enigmatic genomes across a large radiation of phyla.</title>
        <authorList>
            <person name="Brown C.T."/>
            <person name="Hug L.A."/>
            <person name="Thomas B.C."/>
            <person name="Sharon I."/>
            <person name="Castelle C.J."/>
            <person name="Singh A."/>
            <person name="Wilkins M.J."/>
            <person name="Williams K.H."/>
            <person name="Banfield J.F."/>
        </authorList>
    </citation>
    <scope>NUCLEOTIDE SEQUENCE [LARGE SCALE GENOMIC DNA]</scope>
</reference>
<evidence type="ECO:0000256" key="2">
    <source>
        <dbReference type="ARBA" id="ARBA00022491"/>
    </source>
</evidence>
<dbReference type="STRING" id="1618446.UV61_C0028G0004"/>
<keyword evidence="3" id="KW-0810">Translation regulation</keyword>
<dbReference type="InterPro" id="IPR028364">
    <property type="entry name" value="Ribosomal_uL1/biogenesis"/>
</dbReference>
<evidence type="ECO:0000256" key="6">
    <source>
        <dbReference type="RuleBase" id="RU000659"/>
    </source>
</evidence>
<sequence>MGKIRVATLGDEQAEQKQKEKAKARREGKKALKEKTHIEGVGLKGGQQIKVMEGSEIKPEIAKLLEETPAQLQKEAKQPKKKALRVRSQRYQKLTQIVDKTKSYPIKEAVKLMKKTSTTKFDGTLEMHVNLNPATLPGEKPSLNGTVHLPHGTGKKRVIVIADEALIAKIATGKIDFDVLVSHPSLMPKLAKVARILGPKGLMPNPKTGTISTDPEKRVKELAGGELAWKTEPDHPVIHQVIGKVSFTEGQISENLAAFVKAISAGKIAKLTLNATMGPGIKVDLGTL</sequence>
<dbReference type="PROSITE" id="PS01199">
    <property type="entry name" value="RIBOSOMAL_L1"/>
    <property type="match status" value="1"/>
</dbReference>
<dbReference type="PANTHER" id="PTHR36427">
    <property type="entry name" value="54S RIBOSOMAL PROTEIN L1, MITOCHONDRIAL"/>
    <property type="match status" value="1"/>
</dbReference>
<dbReference type="EMBL" id="LCFD01000028">
    <property type="protein sequence ID" value="KKS84543.1"/>
    <property type="molecule type" value="Genomic_DNA"/>
</dbReference>
<accession>A0A0G1FCF1</accession>
<dbReference type="Pfam" id="PF00687">
    <property type="entry name" value="Ribosomal_L1"/>
    <property type="match status" value="1"/>
</dbReference>
<feature type="region of interest" description="Disordered" evidence="7">
    <location>
        <begin position="1"/>
        <end position="32"/>
    </location>
</feature>
<dbReference type="GO" id="GO:0006417">
    <property type="term" value="P:regulation of translation"/>
    <property type="evidence" value="ECO:0007669"/>
    <property type="project" value="UniProtKB-KW"/>
</dbReference>
<proteinExistence type="inferred from homology"/>
<dbReference type="GO" id="GO:1990904">
    <property type="term" value="C:ribonucleoprotein complex"/>
    <property type="evidence" value="ECO:0007669"/>
    <property type="project" value="UniProtKB-KW"/>
</dbReference>
<evidence type="ECO:0000256" key="3">
    <source>
        <dbReference type="ARBA" id="ARBA00022845"/>
    </source>
</evidence>
<dbReference type="Proteomes" id="UP000034050">
    <property type="component" value="Unassembled WGS sequence"/>
</dbReference>
<protein>
    <recommendedName>
        <fullName evidence="6">Ribosomal protein</fullName>
    </recommendedName>
</protein>
<keyword evidence="5 6" id="KW-0687">Ribonucleoprotein</keyword>
<dbReference type="PANTHER" id="PTHR36427:SF3">
    <property type="entry name" value="LARGE RIBOSOMAL SUBUNIT PROTEIN UL1M"/>
    <property type="match status" value="1"/>
</dbReference>
<evidence type="ECO:0000256" key="5">
    <source>
        <dbReference type="ARBA" id="ARBA00023274"/>
    </source>
</evidence>
<evidence type="ECO:0000313" key="8">
    <source>
        <dbReference type="EMBL" id="KKS84543.1"/>
    </source>
</evidence>
<dbReference type="InterPro" id="IPR016095">
    <property type="entry name" value="Ribosomal_uL1_3-a/b-sand"/>
</dbReference>
<evidence type="ECO:0000313" key="9">
    <source>
        <dbReference type="Proteomes" id="UP000034050"/>
    </source>
</evidence>
<dbReference type="PATRIC" id="fig|1618446.3.peg.1535"/>
<dbReference type="GO" id="GO:0005840">
    <property type="term" value="C:ribosome"/>
    <property type="evidence" value="ECO:0007669"/>
    <property type="project" value="UniProtKB-KW"/>
</dbReference>
<dbReference type="CDD" id="cd00403">
    <property type="entry name" value="Ribosomal_L1"/>
    <property type="match status" value="1"/>
</dbReference>
<dbReference type="InterPro" id="IPR023674">
    <property type="entry name" value="Ribosomal_uL1-like"/>
</dbReference>
<evidence type="ECO:0000256" key="4">
    <source>
        <dbReference type="ARBA" id="ARBA00022980"/>
    </source>
</evidence>
<gene>
    <name evidence="8" type="ORF">UV61_C0028G0004</name>
</gene>
<dbReference type="InterPro" id="IPR023673">
    <property type="entry name" value="Ribosomal_uL1_CS"/>
</dbReference>
<comment type="caution">
    <text evidence="8">The sequence shown here is derived from an EMBL/GenBank/DDBJ whole genome shotgun (WGS) entry which is preliminary data.</text>
</comment>
<dbReference type="SUPFAM" id="SSF56808">
    <property type="entry name" value="Ribosomal protein L1"/>
    <property type="match status" value="1"/>
</dbReference>
<keyword evidence="2" id="KW-0678">Repressor</keyword>
<evidence type="ECO:0000256" key="7">
    <source>
        <dbReference type="SAM" id="MobiDB-lite"/>
    </source>
</evidence>
<comment type="similarity">
    <text evidence="1 6">Belongs to the universal ribosomal protein uL1 family.</text>
</comment>
<keyword evidence="4 6" id="KW-0689">Ribosomal protein</keyword>
<dbReference type="Gene3D" id="3.40.50.790">
    <property type="match status" value="1"/>
</dbReference>
<evidence type="ECO:0000256" key="1">
    <source>
        <dbReference type="ARBA" id="ARBA00010531"/>
    </source>
</evidence>
<dbReference type="Gene3D" id="3.30.190.20">
    <property type="match status" value="1"/>
</dbReference>
<organism evidence="8 9">
    <name type="scientific">Candidatus Gottesmanbacteria bacterium GW2011_GWB1_43_11</name>
    <dbReference type="NCBI Taxonomy" id="1618446"/>
    <lineage>
        <taxon>Bacteria</taxon>
        <taxon>Candidatus Gottesmaniibacteriota</taxon>
    </lineage>
</organism>
<dbReference type="AlphaFoldDB" id="A0A0G1FCF1"/>
<name>A0A0G1FCF1_9BACT</name>